<dbReference type="InterPro" id="IPR005135">
    <property type="entry name" value="Endo/exonuclease/phosphatase"/>
</dbReference>
<name>A0A1B2EI57_9HYPH</name>
<dbReference type="GO" id="GO:0016020">
    <property type="term" value="C:membrane"/>
    <property type="evidence" value="ECO:0007669"/>
    <property type="project" value="GOC"/>
</dbReference>
<sequence>MKLVTWNIQWGLGCDGRIDLDRIVTTAKDLGDADIFCFQEISHGFAAHDGDEDQHAILASLLPGYRPIFRPAVEKIDTNGRLQVFGNMILSRLPVLQITSHMLPWPATPCKSMQRQALEVLVQTSFGAVRVITTHLEYHSEIQREAQIRYLRAIHEEGEKRGQIAFEDRSEGSYRTMPRPVGTVICGDFNLGPDEQLYQDIQKPFPVGIPSFVDAWTVAHGTVPHAPTTGVADSKQWPQGPHCRDYFFVTENLGERVANVRADVETTASDHQPLLLELRSGDGISL</sequence>
<dbReference type="InterPro" id="IPR036691">
    <property type="entry name" value="Endo/exonu/phosph_ase_sf"/>
</dbReference>
<dbReference type="PANTHER" id="PTHR14859">
    <property type="entry name" value="CALCOFLUOR WHITE HYPERSENSITIVE PROTEIN PRECURSOR"/>
    <property type="match status" value="1"/>
</dbReference>
<dbReference type="OrthoDB" id="9813425at2"/>
<dbReference type="PANTHER" id="PTHR14859:SF0">
    <property type="entry name" value="ENDONUCLEASE_EXONUCLEASE_PHOSPHATASE FAMILY PROTEIN, EXPRESSED"/>
    <property type="match status" value="1"/>
</dbReference>
<dbReference type="Gene3D" id="3.60.10.10">
    <property type="entry name" value="Endonuclease/exonuclease/phosphatase"/>
    <property type="match status" value="1"/>
</dbReference>
<dbReference type="Pfam" id="PF03372">
    <property type="entry name" value="Exo_endo_phos"/>
    <property type="match status" value="1"/>
</dbReference>
<dbReference type="EMBL" id="CP016616">
    <property type="protein sequence ID" value="ANY79654.1"/>
    <property type="molecule type" value="Genomic_DNA"/>
</dbReference>
<organism evidence="2">
    <name type="scientific">Microvirga ossetica</name>
    <dbReference type="NCBI Taxonomy" id="1882682"/>
    <lineage>
        <taxon>Bacteria</taxon>
        <taxon>Pseudomonadati</taxon>
        <taxon>Pseudomonadota</taxon>
        <taxon>Alphaproteobacteria</taxon>
        <taxon>Hyphomicrobiales</taxon>
        <taxon>Methylobacteriaceae</taxon>
        <taxon>Microvirga</taxon>
    </lineage>
</organism>
<evidence type="ECO:0000313" key="2">
    <source>
        <dbReference type="EMBL" id="ANY79654.1"/>
    </source>
</evidence>
<dbReference type="SUPFAM" id="SSF56219">
    <property type="entry name" value="DNase I-like"/>
    <property type="match status" value="1"/>
</dbReference>
<reference evidence="2" key="1">
    <citation type="submission" date="2016-07" db="EMBL/GenBank/DDBJ databases">
        <title>Microvirga ossetica sp. nov. a new species of rhizobia isolated from root nodules of the legume species Vicia alpestris Steven originated from North Ossetia region in the Caucasus.</title>
        <authorList>
            <person name="Safronova V.I."/>
            <person name="Kuznetsova I.G."/>
            <person name="Sazanova A.L."/>
            <person name="Belimov A."/>
            <person name="Andronov E."/>
            <person name="Osledkin Y.S."/>
            <person name="Onishchuk O.P."/>
            <person name="Kurchak O.N."/>
            <person name="Shaposhnikov A.I."/>
            <person name="Willems A."/>
            <person name="Tikhonovich I.A."/>
        </authorList>
    </citation>
    <scope>NUCLEOTIDE SEQUENCE [LARGE SCALE GENOMIC DNA]</scope>
    <source>
        <strain evidence="2">V5/3M</strain>
    </source>
</reference>
<gene>
    <name evidence="2" type="ORF">BB934_16655</name>
</gene>
<dbReference type="GO" id="GO:0003824">
    <property type="term" value="F:catalytic activity"/>
    <property type="evidence" value="ECO:0007669"/>
    <property type="project" value="InterPro"/>
</dbReference>
<protein>
    <recommendedName>
        <fullName evidence="1">Endonuclease/exonuclease/phosphatase domain-containing protein</fullName>
    </recommendedName>
</protein>
<dbReference type="InterPro" id="IPR051916">
    <property type="entry name" value="GPI-anchor_lipid_remodeler"/>
</dbReference>
<feature type="domain" description="Endonuclease/exonuclease/phosphatase" evidence="1">
    <location>
        <begin position="4"/>
        <end position="271"/>
    </location>
</feature>
<dbReference type="GO" id="GO:0006506">
    <property type="term" value="P:GPI anchor biosynthetic process"/>
    <property type="evidence" value="ECO:0007669"/>
    <property type="project" value="TreeGrafter"/>
</dbReference>
<dbReference type="KEGG" id="moc:BB934_16655"/>
<evidence type="ECO:0000259" key="1">
    <source>
        <dbReference type="Pfam" id="PF03372"/>
    </source>
</evidence>
<proteinExistence type="predicted"/>
<accession>A0A1B2EI57</accession>
<dbReference type="AlphaFoldDB" id="A0A1B2EI57"/>
<dbReference type="RefSeq" id="WP_099510675.1">
    <property type="nucleotide sequence ID" value="NZ_CP016616.1"/>
</dbReference>